<dbReference type="EMBL" id="BQNB010018416">
    <property type="protein sequence ID" value="GJT74154.1"/>
    <property type="molecule type" value="Genomic_DNA"/>
</dbReference>
<reference evidence="1" key="2">
    <citation type="submission" date="2022-01" db="EMBL/GenBank/DDBJ databases">
        <authorList>
            <person name="Yamashiro T."/>
            <person name="Shiraishi A."/>
            <person name="Satake H."/>
            <person name="Nakayama K."/>
        </authorList>
    </citation>
    <scope>NUCLEOTIDE SEQUENCE</scope>
</reference>
<dbReference type="InterPro" id="IPR015915">
    <property type="entry name" value="Kelch-typ_b-propeller"/>
</dbReference>
<protein>
    <submittedName>
        <fullName evidence="1">HVA22-like protein g</fullName>
    </submittedName>
</protein>
<dbReference type="Pfam" id="PF01344">
    <property type="entry name" value="Kelch_1"/>
    <property type="match status" value="2"/>
</dbReference>
<sequence length="679" mass="77085">MALSSSGLTQAPVCILVHDPLVNTLENVVACSASYNCRAASSVRILRWNIHDRASDDELKYRTQDFPVMLQNMPTITNQVLFTKLMTLKLNPVFSAANFSCYFVRTDVVPANIHSSDMYGSWHSAVDSDPWVALSVAERRLSARYKHEVVVVDDKLYIVGGSRSGRYLSDFQAGRRLSTRYKHEAVVVDDKLYIVGGSRSGRYLFDFQGVVSQQARGHIRCAGFRCIGDLIFGHSQNLDILSSKSLGDEPQGTYVYDAFFNPYISKHEPDIDRNIMELRTRAGNMFVLYWQRAASYGQTEIFDVLQYVASHSSSDNDGWIYSRKNLLRCSENGAKVIRNSEGEATIRSKNHTKRRARNIFKEVFGENEGEKLLKASQWFYPGLTGGSNDSYIRHMLLRARNKGWRVVVFNSRGCGHGPLTIPQPGLTGGSNDSYIRHMLLRARNKGWRVVVFNSRGCGHGPLTIPQLGENDNLIDAVNPDSRKEISVVGDANMRMLKHGEKRLFQISEYARLNYEGFYTMVLEKDDILLCVASLRRWVIKMIAAKSTNMQEVLKTSYLVHLFFANFTMRVDLEGKTYMQIRAMEMIEGFRTQRADKQLVHVKILVGKQCGFVQFDERCCDEEALRMLQGTQFGGQTVRLSWGLSPASKQRHVAGERYPQRHVAGEYSLGKLRKGFFPQR</sequence>
<dbReference type="SUPFAM" id="SSF117281">
    <property type="entry name" value="Kelch motif"/>
    <property type="match status" value="1"/>
</dbReference>
<comment type="caution">
    <text evidence="1">The sequence shown here is derived from an EMBL/GenBank/DDBJ whole genome shotgun (WGS) entry which is preliminary data.</text>
</comment>
<dbReference type="Proteomes" id="UP001151760">
    <property type="component" value="Unassembled WGS sequence"/>
</dbReference>
<dbReference type="PANTHER" id="PTHR10794">
    <property type="entry name" value="ABHYDROLASE DOMAIN-CONTAINING PROTEIN"/>
    <property type="match status" value="1"/>
</dbReference>
<evidence type="ECO:0000313" key="1">
    <source>
        <dbReference type="EMBL" id="GJT74154.1"/>
    </source>
</evidence>
<gene>
    <name evidence="1" type="ORF">Tco_1040879</name>
</gene>
<name>A0ABQ5GF63_9ASTR</name>
<dbReference type="InterPro" id="IPR035979">
    <property type="entry name" value="RBD_domain_sf"/>
</dbReference>
<keyword evidence="2" id="KW-1185">Reference proteome</keyword>
<accession>A0ABQ5GF63</accession>
<evidence type="ECO:0000313" key="2">
    <source>
        <dbReference type="Proteomes" id="UP001151760"/>
    </source>
</evidence>
<dbReference type="PANTHER" id="PTHR10794:SF84">
    <property type="entry name" value="ESTERASE_LIPASE_THIOESTERASE FAMILY PROTEIN"/>
    <property type="match status" value="1"/>
</dbReference>
<dbReference type="InterPro" id="IPR006652">
    <property type="entry name" value="Kelch_1"/>
</dbReference>
<dbReference type="SUPFAM" id="SSF54928">
    <property type="entry name" value="RNA-binding domain, RBD"/>
    <property type="match status" value="1"/>
</dbReference>
<dbReference type="Gene3D" id="3.30.70.330">
    <property type="match status" value="1"/>
</dbReference>
<organism evidence="1 2">
    <name type="scientific">Tanacetum coccineum</name>
    <dbReference type="NCBI Taxonomy" id="301880"/>
    <lineage>
        <taxon>Eukaryota</taxon>
        <taxon>Viridiplantae</taxon>
        <taxon>Streptophyta</taxon>
        <taxon>Embryophyta</taxon>
        <taxon>Tracheophyta</taxon>
        <taxon>Spermatophyta</taxon>
        <taxon>Magnoliopsida</taxon>
        <taxon>eudicotyledons</taxon>
        <taxon>Gunneridae</taxon>
        <taxon>Pentapetalae</taxon>
        <taxon>asterids</taxon>
        <taxon>campanulids</taxon>
        <taxon>Asterales</taxon>
        <taxon>Asteraceae</taxon>
        <taxon>Asteroideae</taxon>
        <taxon>Anthemideae</taxon>
        <taxon>Anthemidinae</taxon>
        <taxon>Tanacetum</taxon>
    </lineage>
</organism>
<dbReference type="InterPro" id="IPR050960">
    <property type="entry name" value="AB_hydrolase_4_sf"/>
</dbReference>
<reference evidence="1" key="1">
    <citation type="journal article" date="2022" name="Int. J. Mol. Sci.">
        <title>Draft Genome of Tanacetum Coccineum: Genomic Comparison of Closely Related Tanacetum-Family Plants.</title>
        <authorList>
            <person name="Yamashiro T."/>
            <person name="Shiraishi A."/>
            <person name="Nakayama K."/>
            <person name="Satake H."/>
        </authorList>
    </citation>
    <scope>NUCLEOTIDE SEQUENCE</scope>
</reference>
<dbReference type="Gene3D" id="2.120.10.80">
    <property type="entry name" value="Kelch-type beta propeller"/>
    <property type="match status" value="1"/>
</dbReference>
<dbReference type="InterPro" id="IPR012677">
    <property type="entry name" value="Nucleotide-bd_a/b_plait_sf"/>
</dbReference>
<proteinExistence type="predicted"/>